<dbReference type="EMBL" id="JAVRRJ010000002">
    <property type="protein sequence ID" value="KAK5088170.1"/>
    <property type="molecule type" value="Genomic_DNA"/>
</dbReference>
<evidence type="ECO:0000313" key="2">
    <source>
        <dbReference type="EMBL" id="KAK5088170.1"/>
    </source>
</evidence>
<organism evidence="2 3">
    <name type="scientific">Lithohypha guttulata</name>
    <dbReference type="NCBI Taxonomy" id="1690604"/>
    <lineage>
        <taxon>Eukaryota</taxon>
        <taxon>Fungi</taxon>
        <taxon>Dikarya</taxon>
        <taxon>Ascomycota</taxon>
        <taxon>Pezizomycotina</taxon>
        <taxon>Eurotiomycetes</taxon>
        <taxon>Chaetothyriomycetidae</taxon>
        <taxon>Chaetothyriales</taxon>
        <taxon>Trichomeriaceae</taxon>
        <taxon>Lithohypha</taxon>
    </lineage>
</organism>
<accession>A0AAN7YC57</accession>
<name>A0AAN7YC57_9EURO</name>
<evidence type="ECO:0000256" key="1">
    <source>
        <dbReference type="SAM" id="MobiDB-lite"/>
    </source>
</evidence>
<proteinExistence type="predicted"/>
<feature type="compositionally biased region" description="Basic and acidic residues" evidence="1">
    <location>
        <begin position="39"/>
        <end position="53"/>
    </location>
</feature>
<gene>
    <name evidence="2" type="ORF">LTR05_002387</name>
</gene>
<evidence type="ECO:0000313" key="3">
    <source>
        <dbReference type="Proteomes" id="UP001309876"/>
    </source>
</evidence>
<protein>
    <submittedName>
        <fullName evidence="2">Uncharacterized protein</fullName>
    </submittedName>
</protein>
<dbReference type="PANTHER" id="PTHR28186">
    <property type="entry name" value="MEIOTICALLY UP-REGULATED GENE 9 PROTEIN"/>
    <property type="match status" value="1"/>
</dbReference>
<dbReference type="InterPro" id="IPR018809">
    <property type="entry name" value="DUF2406"/>
</dbReference>
<dbReference type="Proteomes" id="UP001309876">
    <property type="component" value="Unassembled WGS sequence"/>
</dbReference>
<comment type="caution">
    <text evidence="2">The sequence shown here is derived from an EMBL/GenBank/DDBJ whole genome shotgun (WGS) entry which is preliminary data.</text>
</comment>
<sequence>MATMTAPLSPQQSRSERSERPRATSMLSYSSLHSHKTGRTKEDKKLELVEAAKDKKRLAGKADPTKALQEEQPASYGGYDSSTKRTSYYGAPTQVSTAYAPNGRYSQRPMNGQGGYYRNSTHGGRSDLVDENGPQGHPRHGRYVSAPYNMQTGESPQSFHSHQQSYETMTSGSDEMSKSTNPSSQNSSFDQIHQINNYKKQDHGYEGNQYRQHGGPMRNPYPPSAMPNGYGNHMSGPTDDYGVALPQSGPQPPPKAPIALNSGRPQRTNPITPPEETKRKSWIKRTFSKRN</sequence>
<feature type="compositionally biased region" description="Polar residues" evidence="1">
    <location>
        <begin position="189"/>
        <end position="198"/>
    </location>
</feature>
<dbReference type="PANTHER" id="PTHR28186:SF1">
    <property type="entry name" value="MEIOTICALLY UP-REGULATED GENE 9 PROTEIN"/>
    <property type="match status" value="1"/>
</dbReference>
<feature type="compositionally biased region" description="Polar residues" evidence="1">
    <location>
        <begin position="148"/>
        <end position="174"/>
    </location>
</feature>
<reference evidence="2 3" key="1">
    <citation type="submission" date="2023-08" db="EMBL/GenBank/DDBJ databases">
        <title>Black Yeasts Isolated from many extreme environments.</title>
        <authorList>
            <person name="Coleine C."/>
            <person name="Stajich J.E."/>
            <person name="Selbmann L."/>
        </authorList>
    </citation>
    <scope>NUCLEOTIDE SEQUENCE [LARGE SCALE GENOMIC DNA]</scope>
    <source>
        <strain evidence="2 3">CCFEE 5910</strain>
    </source>
</reference>
<keyword evidence="3" id="KW-1185">Reference proteome</keyword>
<feature type="region of interest" description="Disordered" evidence="1">
    <location>
        <begin position="1"/>
        <end position="291"/>
    </location>
</feature>
<feature type="compositionally biased region" description="Polar residues" evidence="1">
    <location>
        <begin position="93"/>
        <end position="110"/>
    </location>
</feature>
<dbReference type="AlphaFoldDB" id="A0AAN7YC57"/>
<feature type="compositionally biased region" description="Basic residues" evidence="1">
    <location>
        <begin position="280"/>
        <end position="291"/>
    </location>
</feature>
<feature type="compositionally biased region" description="Low complexity" evidence="1">
    <location>
        <begin position="178"/>
        <end position="188"/>
    </location>
</feature>